<protein>
    <submittedName>
        <fullName evidence="8">Major facilitator MFS-1</fullName>
    </submittedName>
</protein>
<dbReference type="InParanoid" id="S8FGQ2"/>
<feature type="compositionally biased region" description="Acidic residues" evidence="6">
    <location>
        <begin position="467"/>
        <end position="484"/>
    </location>
</feature>
<feature type="transmembrane region" description="Helical" evidence="7">
    <location>
        <begin position="760"/>
        <end position="781"/>
    </location>
</feature>
<feature type="region of interest" description="Disordered" evidence="6">
    <location>
        <begin position="342"/>
        <end position="386"/>
    </location>
</feature>
<evidence type="ECO:0000256" key="6">
    <source>
        <dbReference type="SAM" id="MobiDB-lite"/>
    </source>
</evidence>
<dbReference type="GO" id="GO:0016020">
    <property type="term" value="C:membrane"/>
    <property type="evidence" value="ECO:0007669"/>
    <property type="project" value="UniProtKB-SubCell"/>
</dbReference>
<dbReference type="eggNOG" id="KOG2615">
    <property type="taxonomic scope" value="Eukaryota"/>
</dbReference>
<feature type="transmembrane region" description="Helical" evidence="7">
    <location>
        <begin position="259"/>
        <end position="282"/>
    </location>
</feature>
<feature type="compositionally biased region" description="Low complexity" evidence="6">
    <location>
        <begin position="546"/>
        <end position="556"/>
    </location>
</feature>
<comment type="subcellular location">
    <subcellularLocation>
        <location evidence="1">Membrane</location>
        <topology evidence="1">Multi-pass membrane protein</topology>
    </subcellularLocation>
</comment>
<dbReference type="Pfam" id="PF07690">
    <property type="entry name" value="MFS_1"/>
    <property type="match status" value="1"/>
</dbReference>
<keyword evidence="4 7" id="KW-1133">Transmembrane helix</keyword>
<dbReference type="PANTHER" id="PTHR23504:SF17">
    <property type="entry name" value="MAJOR FACILITATOR SUPERFAMILY (MFS) PROFILE DOMAIN-CONTAINING PROTEIN"/>
    <property type="match status" value="1"/>
</dbReference>
<dbReference type="PRINTS" id="PR01035">
    <property type="entry name" value="TCRTETA"/>
</dbReference>
<feature type="transmembrane region" description="Helical" evidence="7">
    <location>
        <begin position="793"/>
        <end position="811"/>
    </location>
</feature>
<organism evidence="8 9">
    <name type="scientific">Fomitopsis schrenkii</name>
    <name type="common">Brown rot fungus</name>
    <dbReference type="NCBI Taxonomy" id="2126942"/>
    <lineage>
        <taxon>Eukaryota</taxon>
        <taxon>Fungi</taxon>
        <taxon>Dikarya</taxon>
        <taxon>Basidiomycota</taxon>
        <taxon>Agaricomycotina</taxon>
        <taxon>Agaricomycetes</taxon>
        <taxon>Polyporales</taxon>
        <taxon>Fomitopsis</taxon>
    </lineage>
</organism>
<dbReference type="InterPro" id="IPR036259">
    <property type="entry name" value="MFS_trans_sf"/>
</dbReference>
<dbReference type="SUPFAM" id="SSF103473">
    <property type="entry name" value="MFS general substrate transporter"/>
    <property type="match status" value="2"/>
</dbReference>
<feature type="compositionally biased region" description="Polar residues" evidence="6">
    <location>
        <begin position="14"/>
        <end position="37"/>
    </location>
</feature>
<name>S8FGQ2_FOMSC</name>
<dbReference type="GO" id="GO:0022857">
    <property type="term" value="F:transmembrane transporter activity"/>
    <property type="evidence" value="ECO:0007669"/>
    <property type="project" value="InterPro"/>
</dbReference>
<evidence type="ECO:0000313" key="9">
    <source>
        <dbReference type="Proteomes" id="UP000015241"/>
    </source>
</evidence>
<accession>S8FGQ2</accession>
<dbReference type="Gene3D" id="1.20.1250.20">
    <property type="entry name" value="MFS general substrate transporter like domains"/>
    <property type="match status" value="2"/>
</dbReference>
<reference evidence="8 9" key="1">
    <citation type="journal article" date="2012" name="Science">
        <title>The Paleozoic origin of enzymatic lignin decomposition reconstructed from 31 fungal genomes.</title>
        <authorList>
            <person name="Floudas D."/>
            <person name="Binder M."/>
            <person name="Riley R."/>
            <person name="Barry K."/>
            <person name="Blanchette R.A."/>
            <person name="Henrissat B."/>
            <person name="Martinez A.T."/>
            <person name="Otillar R."/>
            <person name="Spatafora J.W."/>
            <person name="Yadav J.S."/>
            <person name="Aerts A."/>
            <person name="Benoit I."/>
            <person name="Boyd A."/>
            <person name="Carlson A."/>
            <person name="Copeland A."/>
            <person name="Coutinho P.M."/>
            <person name="de Vries R.P."/>
            <person name="Ferreira P."/>
            <person name="Findley K."/>
            <person name="Foster B."/>
            <person name="Gaskell J."/>
            <person name="Glotzer D."/>
            <person name="Gorecki P."/>
            <person name="Heitman J."/>
            <person name="Hesse C."/>
            <person name="Hori C."/>
            <person name="Igarashi K."/>
            <person name="Jurgens J.A."/>
            <person name="Kallen N."/>
            <person name="Kersten P."/>
            <person name="Kohler A."/>
            <person name="Kuees U."/>
            <person name="Kumar T.K.A."/>
            <person name="Kuo A."/>
            <person name="LaButti K."/>
            <person name="Larrondo L.F."/>
            <person name="Lindquist E."/>
            <person name="Ling A."/>
            <person name="Lombard V."/>
            <person name="Lucas S."/>
            <person name="Lundell T."/>
            <person name="Martin R."/>
            <person name="McLaughlin D.J."/>
            <person name="Morgenstern I."/>
            <person name="Morin E."/>
            <person name="Murat C."/>
            <person name="Nagy L.G."/>
            <person name="Nolan M."/>
            <person name="Ohm R.A."/>
            <person name="Patyshakuliyeva A."/>
            <person name="Rokas A."/>
            <person name="Ruiz-Duenas F.J."/>
            <person name="Sabat G."/>
            <person name="Salamov A."/>
            <person name="Samejima M."/>
            <person name="Schmutz J."/>
            <person name="Slot J.C."/>
            <person name="St John F."/>
            <person name="Stenlid J."/>
            <person name="Sun H."/>
            <person name="Sun S."/>
            <person name="Syed K."/>
            <person name="Tsang A."/>
            <person name="Wiebenga A."/>
            <person name="Young D."/>
            <person name="Pisabarro A."/>
            <person name="Eastwood D.C."/>
            <person name="Martin F."/>
            <person name="Cullen D."/>
            <person name="Grigoriev I.V."/>
            <person name="Hibbett D.S."/>
        </authorList>
    </citation>
    <scope>NUCLEOTIDE SEQUENCE</scope>
    <source>
        <strain evidence="9">FP-58527</strain>
    </source>
</reference>
<keyword evidence="5 7" id="KW-0472">Membrane</keyword>
<dbReference type="InterPro" id="IPR001958">
    <property type="entry name" value="Tet-R_TetA/multi-R_MdtG-like"/>
</dbReference>
<keyword evidence="2" id="KW-0813">Transport</keyword>
<evidence type="ECO:0000256" key="7">
    <source>
        <dbReference type="SAM" id="Phobius"/>
    </source>
</evidence>
<gene>
    <name evidence="8" type="ORF">FOMPIDRAFT_162164</name>
</gene>
<evidence type="ECO:0000256" key="2">
    <source>
        <dbReference type="ARBA" id="ARBA00022448"/>
    </source>
</evidence>
<dbReference type="InterPro" id="IPR011701">
    <property type="entry name" value="MFS"/>
</dbReference>
<dbReference type="EMBL" id="KE504148">
    <property type="protein sequence ID" value="EPT00596.1"/>
    <property type="molecule type" value="Genomic_DNA"/>
</dbReference>
<dbReference type="Proteomes" id="UP000015241">
    <property type="component" value="Unassembled WGS sequence"/>
</dbReference>
<dbReference type="PANTHER" id="PTHR23504">
    <property type="entry name" value="MAJOR FACILITATOR SUPERFAMILY DOMAIN-CONTAINING PROTEIN 10"/>
    <property type="match status" value="1"/>
</dbReference>
<feature type="region of interest" description="Disordered" evidence="6">
    <location>
        <begin position="504"/>
        <end position="589"/>
    </location>
</feature>
<dbReference type="HOGENOM" id="CLU_008983_0_0_1"/>
<evidence type="ECO:0000256" key="3">
    <source>
        <dbReference type="ARBA" id="ARBA00022692"/>
    </source>
</evidence>
<feature type="transmembrane region" description="Helical" evidence="7">
    <location>
        <begin position="217"/>
        <end position="239"/>
    </location>
</feature>
<dbReference type="OrthoDB" id="10262656at2759"/>
<evidence type="ECO:0000256" key="4">
    <source>
        <dbReference type="ARBA" id="ARBA00022989"/>
    </source>
</evidence>
<evidence type="ECO:0000256" key="1">
    <source>
        <dbReference type="ARBA" id="ARBA00004141"/>
    </source>
</evidence>
<feature type="transmembrane region" description="Helical" evidence="7">
    <location>
        <begin position="159"/>
        <end position="179"/>
    </location>
</feature>
<evidence type="ECO:0000313" key="8">
    <source>
        <dbReference type="EMBL" id="EPT00596.1"/>
    </source>
</evidence>
<proteinExistence type="predicted"/>
<feature type="transmembrane region" description="Helical" evidence="7">
    <location>
        <begin position="90"/>
        <end position="114"/>
    </location>
</feature>
<feature type="region of interest" description="Disordered" evidence="6">
    <location>
        <begin position="1"/>
        <end position="38"/>
    </location>
</feature>
<feature type="transmembrane region" description="Helical" evidence="7">
    <location>
        <begin position="647"/>
        <end position="666"/>
    </location>
</feature>
<feature type="region of interest" description="Disordered" evidence="6">
    <location>
        <begin position="467"/>
        <end position="488"/>
    </location>
</feature>
<keyword evidence="9" id="KW-1185">Reference proteome</keyword>
<feature type="compositionally biased region" description="Polar residues" evidence="6">
    <location>
        <begin position="365"/>
        <end position="384"/>
    </location>
</feature>
<feature type="transmembrane region" description="Helical" evidence="7">
    <location>
        <begin position="831"/>
        <end position="852"/>
    </location>
</feature>
<evidence type="ECO:0000256" key="5">
    <source>
        <dbReference type="ARBA" id="ARBA00023136"/>
    </source>
</evidence>
<feature type="transmembrane region" description="Helical" evidence="7">
    <location>
        <begin position="185"/>
        <end position="205"/>
    </location>
</feature>
<keyword evidence="3 7" id="KW-0812">Transmembrane</keyword>
<feature type="transmembrane region" description="Helical" evidence="7">
    <location>
        <begin position="686"/>
        <end position="707"/>
    </location>
</feature>
<feature type="transmembrane region" description="Helical" evidence="7">
    <location>
        <begin position="728"/>
        <end position="748"/>
    </location>
</feature>
<feature type="transmembrane region" description="Helical" evidence="7">
    <location>
        <begin position="126"/>
        <end position="147"/>
    </location>
</feature>
<sequence>MPPRRTFGPDESSGGDSRTPNQSGDSPQAHRTSTRVSFSAFRKPSFSLLRRSTVDEETGEGSVVPDKPAIPSALQQSEVYTTPLPTLSMVVLSIAMLGEFLSANVSAPFILFMVQGFNQFDDEAKVGQWTGILVSTFFLTQFLTSLLWATVAAKHGARIVLFTSLLGSAVTCCIFGTATSIQEAVAIRLMQGIFAGAIGVARGCVTMMTDQSNEGRAYAILGFCWGFGGVAGAIVGGTFESPAKKWPSVFANIPIFVKYPYLLPTVVAASVMFTGAILSLFLGPDGGPREGAIRLPVEKIGTIPEEEESIPGTPILGSPERRSAYGSLRNKLSGRLSGYFSGRAQDAQEGPSTPRQAPEPVPLTITPSNSANKMRTVSSTSRANGSAYGYGTAYRSRLASGYSIGSRGSVTASLRRRRESNFEGMPSSVATDRDLNFAQRLLMANENAVTNIADLWVAAAMNVDNEEGFESEEELEDEPDIAEGEEARPFSSALDELDEEDVFGAQGATPTPRNNRFSRRESHTSAHSPSKRPSFSAARRPPPLGSPRRPSYSGRLSLHRQRSQFSPRLPSEDPGTPPPMHRRTSGSMPPIFAHVGVRTPPAVVEAQQLLAQLEEQEPAESLEPIIESQRAQAAQAEAEIVEGEPSLMSLLPVAIIIQYGLLALHSTTHDQVFYLYLVSKYPLGGLNLTAGHFSQLIALMCLAQIAYQFYLYPNIGPPRGRFSHIAMFRIGSLLFIPAYLSVILYRVLAGPDDDGNPILMAALALSTAVRFCGGTFSYTAVSVLLNYMSPPHVVGFANGIAQSIVSLARFFGPILGGTLWSMSVENGPAGYPLGFIVCAAACALAVAHSFVIR</sequence>
<dbReference type="AlphaFoldDB" id="S8FGQ2"/>